<name>A0A1Y1XKP0_9FUNG</name>
<comment type="caution">
    <text evidence="4">The sequence shown here is derived from an EMBL/GenBank/DDBJ whole genome shotgun (WGS) entry which is preliminary data.</text>
</comment>
<dbReference type="InterPro" id="IPR014940">
    <property type="entry name" value="BAAT_C"/>
</dbReference>
<evidence type="ECO:0000259" key="3">
    <source>
        <dbReference type="Pfam" id="PF08840"/>
    </source>
</evidence>
<reference evidence="4 5" key="2">
    <citation type="submission" date="2016-08" db="EMBL/GenBank/DDBJ databases">
        <title>Pervasive Adenine N6-methylation of Active Genes in Fungi.</title>
        <authorList>
            <consortium name="DOE Joint Genome Institute"/>
            <person name="Mondo S.J."/>
            <person name="Dannebaum R.O."/>
            <person name="Kuo R.C."/>
            <person name="Labutti K."/>
            <person name="Haridas S."/>
            <person name="Kuo A."/>
            <person name="Salamov A."/>
            <person name="Ahrendt S.R."/>
            <person name="Lipzen A."/>
            <person name="Sullivan W."/>
            <person name="Andreopoulos W.B."/>
            <person name="Clum A."/>
            <person name="Lindquist E."/>
            <person name="Daum C."/>
            <person name="Ramamoorthy G.K."/>
            <person name="Gryganskyi A."/>
            <person name="Culley D."/>
            <person name="Magnuson J.K."/>
            <person name="James T.Y."/>
            <person name="O'Malley M.A."/>
            <person name="Stajich J.E."/>
            <person name="Spatafora J.W."/>
            <person name="Visel A."/>
            <person name="Grigoriev I.V."/>
        </authorList>
    </citation>
    <scope>NUCLEOTIDE SEQUENCE [LARGE SCALE GENOMIC DNA]</scope>
    <source>
        <strain evidence="4 5">S4</strain>
    </source>
</reference>
<dbReference type="PANTHER" id="PTHR10824:SF4">
    <property type="entry name" value="ACYL-COENZYME A THIOESTERASE 1-LIKE"/>
    <property type="match status" value="1"/>
</dbReference>
<protein>
    <submittedName>
        <fullName evidence="4">Alpha/beta-hydrolase</fullName>
    </submittedName>
</protein>
<dbReference type="STRING" id="1754192.A0A1Y1XKP0"/>
<sequence length="299" mass="34452">MTVEKKKFTVEEDGFYGELFKSEKEKYPNKALVLCTGSDGEGAFSSEIVKVLNENGITILIIGFHDVPGTPEGIIEVPLEYSEKAAQYLNSIGYKKLGFFSCSMGSIFALLSVSYFPELFNLVIISSPLNYVYQAVNPNKRRIIEGKSSYTYRGKPIPYEPNTRKMSFRNFMIDSIKRGDMSNAYLYEELVTTAKEENLVPVEKMKAHVLIFSGKMDIYWPSEKSSEMIMNRLKKYNYSYPYEHISYDHAGHFLFPISVKKSSIATMAKFFKAYRKYPEENEQYATEVLNKMIEYFEAF</sequence>
<dbReference type="AlphaFoldDB" id="A0A1Y1XKP0"/>
<dbReference type="SUPFAM" id="SSF53474">
    <property type="entry name" value="alpha/beta-Hydrolases"/>
    <property type="match status" value="1"/>
</dbReference>
<dbReference type="Proteomes" id="UP000193944">
    <property type="component" value="Unassembled WGS sequence"/>
</dbReference>
<keyword evidence="2" id="KW-0472">Membrane</keyword>
<dbReference type="Pfam" id="PF08840">
    <property type="entry name" value="BAAT_C"/>
    <property type="match status" value="1"/>
</dbReference>
<feature type="active site" description="Charge relay system" evidence="1">
    <location>
        <position position="103"/>
    </location>
</feature>
<dbReference type="GO" id="GO:0006637">
    <property type="term" value="P:acyl-CoA metabolic process"/>
    <property type="evidence" value="ECO:0007669"/>
    <property type="project" value="InterPro"/>
</dbReference>
<dbReference type="InterPro" id="IPR016662">
    <property type="entry name" value="Acyl-CoA_thioEstase_long-chain"/>
</dbReference>
<feature type="domain" description="BAAT/Acyl-CoA thioester hydrolase C-terminal" evidence="3">
    <location>
        <begin position="77"/>
        <end position="256"/>
    </location>
</feature>
<dbReference type="OrthoDB" id="6347013at2759"/>
<evidence type="ECO:0000313" key="5">
    <source>
        <dbReference type="Proteomes" id="UP000193944"/>
    </source>
</evidence>
<keyword evidence="2" id="KW-1133">Transmembrane helix</keyword>
<dbReference type="GO" id="GO:0006631">
    <property type="term" value="P:fatty acid metabolic process"/>
    <property type="evidence" value="ECO:0007669"/>
    <property type="project" value="TreeGrafter"/>
</dbReference>
<dbReference type="InterPro" id="IPR029058">
    <property type="entry name" value="AB_hydrolase_fold"/>
</dbReference>
<feature type="active site" description="Charge relay system" evidence="1">
    <location>
        <position position="252"/>
    </location>
</feature>
<accession>A0A1Y1XKP0</accession>
<evidence type="ECO:0000256" key="1">
    <source>
        <dbReference type="PIRSR" id="PIRSR016521-1"/>
    </source>
</evidence>
<dbReference type="Gene3D" id="3.40.50.1820">
    <property type="entry name" value="alpha/beta hydrolase"/>
    <property type="match status" value="1"/>
</dbReference>
<keyword evidence="4" id="KW-0378">Hydrolase</keyword>
<feature type="active site" description="Charge relay system" evidence="1">
    <location>
        <position position="217"/>
    </location>
</feature>
<dbReference type="PANTHER" id="PTHR10824">
    <property type="entry name" value="ACYL-COENZYME A THIOESTERASE-RELATED"/>
    <property type="match status" value="1"/>
</dbReference>
<organism evidence="4 5">
    <name type="scientific">Anaeromyces robustus</name>
    <dbReference type="NCBI Taxonomy" id="1754192"/>
    <lineage>
        <taxon>Eukaryota</taxon>
        <taxon>Fungi</taxon>
        <taxon>Fungi incertae sedis</taxon>
        <taxon>Chytridiomycota</taxon>
        <taxon>Chytridiomycota incertae sedis</taxon>
        <taxon>Neocallimastigomycetes</taxon>
        <taxon>Neocallimastigales</taxon>
        <taxon>Neocallimastigaceae</taxon>
        <taxon>Anaeromyces</taxon>
    </lineage>
</organism>
<gene>
    <name evidence="4" type="ORF">BCR32DRAFT_324991</name>
</gene>
<evidence type="ECO:0000313" key="4">
    <source>
        <dbReference type="EMBL" id="ORX86321.1"/>
    </source>
</evidence>
<dbReference type="PIRSF" id="PIRSF016521">
    <property type="entry name" value="Acyl-CoA_hydro"/>
    <property type="match status" value="1"/>
</dbReference>
<feature type="transmembrane region" description="Helical" evidence="2">
    <location>
        <begin position="97"/>
        <end position="116"/>
    </location>
</feature>
<evidence type="ECO:0000256" key="2">
    <source>
        <dbReference type="SAM" id="Phobius"/>
    </source>
</evidence>
<proteinExistence type="predicted"/>
<dbReference type="GO" id="GO:0047617">
    <property type="term" value="F:fatty acyl-CoA hydrolase activity"/>
    <property type="evidence" value="ECO:0007669"/>
    <property type="project" value="TreeGrafter"/>
</dbReference>
<dbReference type="EMBL" id="MCFG01000022">
    <property type="protein sequence ID" value="ORX86321.1"/>
    <property type="molecule type" value="Genomic_DNA"/>
</dbReference>
<keyword evidence="5" id="KW-1185">Reference proteome</keyword>
<keyword evidence="2" id="KW-0812">Transmembrane</keyword>
<reference evidence="4 5" key="1">
    <citation type="submission" date="2016-08" db="EMBL/GenBank/DDBJ databases">
        <title>A Parts List for Fungal Cellulosomes Revealed by Comparative Genomics.</title>
        <authorList>
            <consortium name="DOE Joint Genome Institute"/>
            <person name="Haitjema C.H."/>
            <person name="Gilmore S.P."/>
            <person name="Henske J.K."/>
            <person name="Solomon K.V."/>
            <person name="De Groot R."/>
            <person name="Kuo A."/>
            <person name="Mondo S.J."/>
            <person name="Salamov A.A."/>
            <person name="Labutti K."/>
            <person name="Zhao Z."/>
            <person name="Chiniquy J."/>
            <person name="Barry K."/>
            <person name="Brewer H.M."/>
            <person name="Purvine S.O."/>
            <person name="Wright A.T."/>
            <person name="Boxma B."/>
            <person name="Van Alen T."/>
            <person name="Hackstein J.H."/>
            <person name="Baker S.E."/>
            <person name="Grigoriev I.V."/>
            <person name="O'Malley M.A."/>
        </authorList>
    </citation>
    <scope>NUCLEOTIDE SEQUENCE [LARGE SCALE GENOMIC DNA]</scope>
    <source>
        <strain evidence="4 5">S4</strain>
    </source>
</reference>